<protein>
    <submittedName>
        <fullName evidence="1">Uncharacterized protein</fullName>
    </submittedName>
</protein>
<proteinExistence type="predicted"/>
<accession>A0A7R9EH42</accession>
<organism evidence="1">
    <name type="scientific">Timema monikensis</name>
    <dbReference type="NCBI Taxonomy" id="170555"/>
    <lineage>
        <taxon>Eukaryota</taxon>
        <taxon>Metazoa</taxon>
        <taxon>Ecdysozoa</taxon>
        <taxon>Arthropoda</taxon>
        <taxon>Hexapoda</taxon>
        <taxon>Insecta</taxon>
        <taxon>Pterygota</taxon>
        <taxon>Neoptera</taxon>
        <taxon>Polyneoptera</taxon>
        <taxon>Phasmatodea</taxon>
        <taxon>Timematodea</taxon>
        <taxon>Timematoidea</taxon>
        <taxon>Timematidae</taxon>
        <taxon>Timema</taxon>
    </lineage>
</organism>
<reference evidence="1" key="1">
    <citation type="submission" date="2020-11" db="EMBL/GenBank/DDBJ databases">
        <authorList>
            <person name="Tran Van P."/>
        </authorList>
    </citation>
    <scope>NUCLEOTIDE SEQUENCE</scope>
</reference>
<evidence type="ECO:0000313" key="1">
    <source>
        <dbReference type="EMBL" id="CAD7432540.1"/>
    </source>
</evidence>
<dbReference type="EMBL" id="OB795667">
    <property type="protein sequence ID" value="CAD7432540.1"/>
    <property type="molecule type" value="Genomic_DNA"/>
</dbReference>
<name>A0A7R9EH42_9NEOP</name>
<dbReference type="AlphaFoldDB" id="A0A7R9EH42"/>
<sequence length="198" mass="22849">MKDITRSSIWGEKFTDVLINVGNAVSLSTIGKWIDISKTYNDRHGIRQTFAEQSEFVDRLSDFVEHAVTEIMKFLEETDLEDQEAFQRSEFVDRLSDFVEHAVTEIMKFLEETDLEDQEAFQRILHVHYGSPDLSIVGVADHHGMNLATQKPRSKTQIQKWPFSVVIVPLELPKLARIPVYHAERAYCEVVDDLHSTQ</sequence>
<gene>
    <name evidence="1" type="ORF">TMSB3V08_LOCUS9245</name>
</gene>